<feature type="domain" description="Transposase TnpC homeodomain" evidence="4">
    <location>
        <begin position="58"/>
        <end position="127"/>
    </location>
</feature>
<evidence type="ECO:0000259" key="5">
    <source>
        <dbReference type="Pfam" id="PF13817"/>
    </source>
</evidence>
<dbReference type="EMBL" id="SMYL01000035">
    <property type="protein sequence ID" value="TDK58701.1"/>
    <property type="molecule type" value="Genomic_DNA"/>
</dbReference>
<evidence type="ECO:0000313" key="7">
    <source>
        <dbReference type="Proteomes" id="UP000294829"/>
    </source>
</evidence>
<dbReference type="Pfam" id="PF13005">
    <property type="entry name" value="zf-IS66"/>
    <property type="match status" value="1"/>
</dbReference>
<dbReference type="Pfam" id="PF13817">
    <property type="entry name" value="DDE_Tnp_IS66_C"/>
    <property type="match status" value="1"/>
</dbReference>
<comment type="caution">
    <text evidence="6">The sequence shown here is derived from an EMBL/GenBank/DDBJ whole genome shotgun (WGS) entry which is preliminary data.</text>
</comment>
<protein>
    <submittedName>
        <fullName evidence="6">IS66 family transposase</fullName>
    </submittedName>
</protein>
<dbReference type="PANTHER" id="PTHR33678:SF1">
    <property type="entry name" value="BLL1576 PROTEIN"/>
    <property type="match status" value="1"/>
</dbReference>
<dbReference type="AlphaFoldDB" id="A0A4R5VL18"/>
<evidence type="ECO:0000259" key="3">
    <source>
        <dbReference type="Pfam" id="PF13005"/>
    </source>
</evidence>
<feature type="domain" description="Transposase IS66 zinc-finger binding" evidence="3">
    <location>
        <begin position="135"/>
        <end position="178"/>
    </location>
</feature>
<gene>
    <name evidence="6" type="ORF">E2I14_19130</name>
</gene>
<dbReference type="Proteomes" id="UP000294829">
    <property type="component" value="Unassembled WGS sequence"/>
</dbReference>
<feature type="domain" description="Transposase IS66 C-terminal" evidence="5">
    <location>
        <begin position="481"/>
        <end position="517"/>
    </location>
</feature>
<reference evidence="6 7" key="1">
    <citation type="submission" date="2019-03" db="EMBL/GenBank/DDBJ databases">
        <title>Sapientia aquatica gen. nov., sp. nov., isolated from a crater lake.</title>
        <authorList>
            <person name="Felfoldi T."/>
            <person name="Szabo A."/>
            <person name="Toth E."/>
            <person name="Schumann P."/>
            <person name="Keki Z."/>
            <person name="Marialigeti K."/>
            <person name="Mathe I."/>
        </authorList>
    </citation>
    <scope>NUCLEOTIDE SEQUENCE [LARGE SCALE GENOMIC DNA]</scope>
    <source>
        <strain evidence="6 7">SA-152</strain>
    </source>
</reference>
<dbReference type="NCBIfam" id="NF033517">
    <property type="entry name" value="transpos_IS66"/>
    <property type="match status" value="1"/>
</dbReference>
<dbReference type="InterPro" id="IPR004291">
    <property type="entry name" value="Transposase_IS66_central"/>
</dbReference>
<dbReference type="InterPro" id="IPR039552">
    <property type="entry name" value="IS66_C"/>
</dbReference>
<dbReference type="RefSeq" id="WP_133331535.1">
    <property type="nucleotide sequence ID" value="NZ_SMYL01000035.1"/>
</dbReference>
<evidence type="ECO:0000259" key="4">
    <source>
        <dbReference type="Pfam" id="PF13007"/>
    </source>
</evidence>
<name>A0A4R5VL18_9BURK</name>
<dbReference type="Pfam" id="PF03050">
    <property type="entry name" value="DDE_Tnp_IS66"/>
    <property type="match status" value="1"/>
</dbReference>
<accession>A0A4R5VL18</accession>
<dbReference type="InterPro" id="IPR052344">
    <property type="entry name" value="Transposase-related"/>
</dbReference>
<evidence type="ECO:0000313" key="6">
    <source>
        <dbReference type="EMBL" id="TDK58701.1"/>
    </source>
</evidence>
<evidence type="ECO:0000259" key="2">
    <source>
        <dbReference type="Pfam" id="PF03050"/>
    </source>
</evidence>
<dbReference type="Pfam" id="PF13007">
    <property type="entry name" value="LZ_Tnp_IS66"/>
    <property type="match status" value="1"/>
</dbReference>
<feature type="domain" description="Transposase IS66 central" evidence="2">
    <location>
        <begin position="193"/>
        <end position="474"/>
    </location>
</feature>
<proteinExistence type="predicted"/>
<dbReference type="PANTHER" id="PTHR33678">
    <property type="entry name" value="BLL1576 PROTEIN"/>
    <property type="match status" value="1"/>
</dbReference>
<dbReference type="InterPro" id="IPR024474">
    <property type="entry name" value="Znf_dom_IS66"/>
</dbReference>
<sequence>MDLATELAQFNLRTVTPEALAAQVSVWAEQARQLQQQADLVAKQRHEIQFKDTKIAALTLELAYHKRIKFSSTSEAFTAQQRDLFDETQETDLNAMQAELEQLAPAPRAKTKPTGRKPLPADLPRIEHRHEPESCTCGCCGQALFRIGEDITEQLDVEPARFFVQRHIRPQYACRLCETITAAAIPASIIDGGLATPALHAWVVIQKYLDHLPLYRIEQISTRHGVAISRSTLAEWIGRIGVALQPLAERLAELLKQRSVLHADETPVPQLDPGKGKTKRAYLWAYRSNNLESGSPIVVFEFQPGRSGSHVQTFLADWQGHLMVDDYAGYKHLFKQGITELACMTHARRKFFDLYAANKHPVAEEAMQRIAELYQLEREATDYSIEARQRWRVDHAKPRLDAMHLWLLQVRKTSAEGGALSRAIDYSLKRWPAFIRYANSGHLPIDNNPIENAIRPIAVGKKNWLFAGSERAGKRAAAIQTLLATAKANGIEPFAWLKDTLEKLPACPNSRLDDLLPLRT</sequence>
<dbReference type="InterPro" id="IPR024463">
    <property type="entry name" value="Transposase_TnpC_homeodom"/>
</dbReference>
<dbReference type="OrthoDB" id="9794514at2"/>
<keyword evidence="7" id="KW-1185">Reference proteome</keyword>
<evidence type="ECO:0000256" key="1">
    <source>
        <dbReference type="SAM" id="MobiDB-lite"/>
    </source>
</evidence>
<organism evidence="6 7">
    <name type="scientific">Sapientia aquatica</name>
    <dbReference type="NCBI Taxonomy" id="1549640"/>
    <lineage>
        <taxon>Bacteria</taxon>
        <taxon>Pseudomonadati</taxon>
        <taxon>Pseudomonadota</taxon>
        <taxon>Betaproteobacteria</taxon>
        <taxon>Burkholderiales</taxon>
        <taxon>Oxalobacteraceae</taxon>
        <taxon>Sapientia</taxon>
    </lineage>
</organism>
<feature type="region of interest" description="Disordered" evidence="1">
    <location>
        <begin position="103"/>
        <end position="122"/>
    </location>
</feature>